<proteinExistence type="predicted"/>
<protein>
    <recommendedName>
        <fullName evidence="3">YbhB/YbcL family Raf kinase inhibitor-like protein</fullName>
    </recommendedName>
</protein>
<dbReference type="EMBL" id="PSYR01000002">
    <property type="protein sequence ID" value="RCN57000.1"/>
    <property type="molecule type" value="Genomic_DNA"/>
</dbReference>
<name>A0A368HHL1_9GAMM</name>
<dbReference type="AlphaFoldDB" id="A0A368HHL1"/>
<organism evidence="1 2">
    <name type="scientific">Acidiferrobacter thiooxydans</name>
    <dbReference type="NCBI Taxonomy" id="163359"/>
    <lineage>
        <taxon>Bacteria</taxon>
        <taxon>Pseudomonadati</taxon>
        <taxon>Pseudomonadota</taxon>
        <taxon>Gammaproteobacteria</taxon>
        <taxon>Acidiferrobacterales</taxon>
        <taxon>Acidiferrobacteraceae</taxon>
        <taxon>Acidiferrobacter</taxon>
    </lineage>
</organism>
<dbReference type="SUPFAM" id="SSF49777">
    <property type="entry name" value="PEBP-like"/>
    <property type="match status" value="1"/>
</dbReference>
<dbReference type="InterPro" id="IPR036610">
    <property type="entry name" value="PEBP-like_sf"/>
</dbReference>
<dbReference type="OrthoDB" id="9770043at2"/>
<evidence type="ECO:0000313" key="1">
    <source>
        <dbReference type="EMBL" id="RCN57000.1"/>
    </source>
</evidence>
<evidence type="ECO:0008006" key="3">
    <source>
        <dbReference type="Google" id="ProtNLM"/>
    </source>
</evidence>
<keyword evidence="2" id="KW-1185">Reference proteome</keyword>
<dbReference type="Pfam" id="PF01161">
    <property type="entry name" value="PBP"/>
    <property type="match status" value="1"/>
</dbReference>
<reference evidence="1 2" key="1">
    <citation type="submission" date="2018-02" db="EMBL/GenBank/DDBJ databases">
        <title>Insights into the biology of acidophilic members of the Acidiferrobacteraceae family derived from comparative genomic analyses.</title>
        <authorList>
            <person name="Issotta F."/>
            <person name="Thyssen C."/>
            <person name="Mena C."/>
            <person name="Moya A."/>
            <person name="Bellenberg S."/>
            <person name="Sproer C."/>
            <person name="Covarrubias P.C."/>
            <person name="Sand W."/>
            <person name="Quatrini R."/>
            <person name="Vera M."/>
        </authorList>
    </citation>
    <scope>NUCLEOTIDE SEQUENCE [LARGE SCALE GENOMIC DNA]</scope>
    <source>
        <strain evidence="2">m-1</strain>
    </source>
</reference>
<comment type="caution">
    <text evidence="1">The sequence shown here is derived from an EMBL/GenBank/DDBJ whole genome shotgun (WGS) entry which is preliminary data.</text>
</comment>
<evidence type="ECO:0000313" key="2">
    <source>
        <dbReference type="Proteomes" id="UP000253250"/>
    </source>
</evidence>
<dbReference type="Gene3D" id="3.90.280.10">
    <property type="entry name" value="PEBP-like"/>
    <property type="match status" value="1"/>
</dbReference>
<gene>
    <name evidence="1" type="ORF">C4900_14840</name>
</gene>
<sequence>MPFVHGIAYYIADVTVSARLREGDIPTVPATMDNGSRHGLSIGRNTLGRPAYMGPSPIAGHGPHHYDFQVFALDRRLSLFPRTPGRRDMIKAMTGHVLAKGYLVGVYEKLEQLFVYGTPAIVVMSGNGDDGKELYRP</sequence>
<dbReference type="InterPro" id="IPR008914">
    <property type="entry name" value="PEBP"/>
</dbReference>
<dbReference type="Proteomes" id="UP000253250">
    <property type="component" value="Unassembled WGS sequence"/>
</dbReference>
<accession>A0A368HHL1</accession>